<proteinExistence type="predicted"/>
<reference evidence="4" key="2">
    <citation type="submission" date="2010-07" db="EMBL/GenBank/DDBJ databases">
        <authorList>
            <consortium name="The Broad Institute Genome Sequencing Platform"/>
            <consortium name="Broad Institute Genome Sequencing Center for Infectious Disease"/>
            <person name="Ma L.-J."/>
            <person name="Dead R."/>
            <person name="Young S."/>
            <person name="Zeng Q."/>
            <person name="Koehrsen M."/>
            <person name="Alvarado L."/>
            <person name="Berlin A."/>
            <person name="Chapman S.B."/>
            <person name="Chen Z."/>
            <person name="Freedman E."/>
            <person name="Gellesch M."/>
            <person name="Goldberg J."/>
            <person name="Griggs A."/>
            <person name="Gujja S."/>
            <person name="Heilman E.R."/>
            <person name="Heiman D."/>
            <person name="Hepburn T."/>
            <person name="Howarth C."/>
            <person name="Jen D."/>
            <person name="Larson L."/>
            <person name="Mehta T."/>
            <person name="Neiman D."/>
            <person name="Pearson M."/>
            <person name="Roberts A."/>
            <person name="Saif S."/>
            <person name="Shea T."/>
            <person name="Shenoy N."/>
            <person name="Sisk P."/>
            <person name="Stolte C."/>
            <person name="Sykes S."/>
            <person name="Walk T."/>
            <person name="White J."/>
            <person name="Yandava C."/>
            <person name="Haas B."/>
            <person name="Nusbaum C."/>
            <person name="Birren B."/>
        </authorList>
    </citation>
    <scope>NUCLEOTIDE SEQUENCE</scope>
    <source>
        <strain evidence="4">R3-111a-1</strain>
    </source>
</reference>
<dbReference type="PANTHER" id="PTHR24198:SF194">
    <property type="entry name" value="INVERSIN-A"/>
    <property type="match status" value="1"/>
</dbReference>
<dbReference type="STRING" id="644352.J3P5P8"/>
<dbReference type="EnsemblFungi" id="EJT75000">
    <property type="protein sequence ID" value="EJT75000"/>
    <property type="gene ID" value="GGTG_08838"/>
</dbReference>
<protein>
    <submittedName>
        <fullName evidence="4 5">Uncharacterized protein</fullName>
    </submittedName>
</protein>
<dbReference type="OrthoDB" id="4837942at2759"/>
<dbReference type="AlphaFoldDB" id="J3P5P8"/>
<keyword evidence="2 3" id="KW-0040">ANK repeat</keyword>
<evidence type="ECO:0000256" key="1">
    <source>
        <dbReference type="ARBA" id="ARBA00022737"/>
    </source>
</evidence>
<dbReference type="PANTHER" id="PTHR24198">
    <property type="entry name" value="ANKYRIN REPEAT AND PROTEIN KINASE DOMAIN-CONTAINING PROTEIN"/>
    <property type="match status" value="1"/>
</dbReference>
<reference evidence="6" key="1">
    <citation type="submission" date="2010-07" db="EMBL/GenBank/DDBJ databases">
        <title>The genome sequence of Gaeumannomyces graminis var. tritici strain R3-111a-1.</title>
        <authorList>
            <consortium name="The Broad Institute Genome Sequencing Platform"/>
            <person name="Ma L.-J."/>
            <person name="Dead R."/>
            <person name="Young S."/>
            <person name="Zeng Q."/>
            <person name="Koehrsen M."/>
            <person name="Alvarado L."/>
            <person name="Berlin A."/>
            <person name="Chapman S.B."/>
            <person name="Chen Z."/>
            <person name="Freedman E."/>
            <person name="Gellesch M."/>
            <person name="Goldberg J."/>
            <person name="Griggs A."/>
            <person name="Gujja S."/>
            <person name="Heilman E.R."/>
            <person name="Heiman D."/>
            <person name="Hepburn T."/>
            <person name="Howarth C."/>
            <person name="Jen D."/>
            <person name="Larson L."/>
            <person name="Mehta T."/>
            <person name="Neiman D."/>
            <person name="Pearson M."/>
            <person name="Roberts A."/>
            <person name="Saif S."/>
            <person name="Shea T."/>
            <person name="Shenoy N."/>
            <person name="Sisk P."/>
            <person name="Stolte C."/>
            <person name="Sykes S."/>
            <person name="Walk T."/>
            <person name="White J."/>
            <person name="Yandava C."/>
            <person name="Haas B."/>
            <person name="Nusbaum C."/>
            <person name="Birren B."/>
        </authorList>
    </citation>
    <scope>NUCLEOTIDE SEQUENCE [LARGE SCALE GENOMIC DNA]</scope>
    <source>
        <strain evidence="6">R3-111a-1</strain>
    </source>
</reference>
<keyword evidence="6" id="KW-1185">Reference proteome</keyword>
<dbReference type="PROSITE" id="PS50297">
    <property type="entry name" value="ANK_REP_REGION"/>
    <property type="match status" value="1"/>
</dbReference>
<dbReference type="SUPFAM" id="SSF48403">
    <property type="entry name" value="Ankyrin repeat"/>
    <property type="match status" value="1"/>
</dbReference>
<accession>J3P5P8</accession>
<feature type="repeat" description="ANK" evidence="3">
    <location>
        <begin position="292"/>
        <end position="324"/>
    </location>
</feature>
<reference evidence="4" key="3">
    <citation type="submission" date="2010-09" db="EMBL/GenBank/DDBJ databases">
        <title>Annotation of Gaeumannomyces graminis var. tritici R3-111a-1.</title>
        <authorList>
            <consortium name="The Broad Institute Genome Sequencing Platform"/>
            <person name="Ma L.-J."/>
            <person name="Dead R."/>
            <person name="Young S.K."/>
            <person name="Zeng Q."/>
            <person name="Gargeya S."/>
            <person name="Fitzgerald M."/>
            <person name="Haas B."/>
            <person name="Abouelleil A."/>
            <person name="Alvarado L."/>
            <person name="Arachchi H.M."/>
            <person name="Berlin A."/>
            <person name="Brown A."/>
            <person name="Chapman S.B."/>
            <person name="Chen Z."/>
            <person name="Dunbar C."/>
            <person name="Freedman E."/>
            <person name="Gearin G."/>
            <person name="Gellesch M."/>
            <person name="Goldberg J."/>
            <person name="Griggs A."/>
            <person name="Gujja S."/>
            <person name="Heiman D."/>
            <person name="Howarth C."/>
            <person name="Larson L."/>
            <person name="Lui A."/>
            <person name="MacDonald P.J.P."/>
            <person name="Mehta T."/>
            <person name="Montmayeur A."/>
            <person name="Murphy C."/>
            <person name="Neiman D."/>
            <person name="Pearson M."/>
            <person name="Priest M."/>
            <person name="Roberts A."/>
            <person name="Saif S."/>
            <person name="Shea T."/>
            <person name="Shenoy N."/>
            <person name="Sisk P."/>
            <person name="Stolte C."/>
            <person name="Sykes S."/>
            <person name="Yandava C."/>
            <person name="Wortman J."/>
            <person name="Nusbaum C."/>
            <person name="Birren B."/>
        </authorList>
    </citation>
    <scope>NUCLEOTIDE SEQUENCE</scope>
    <source>
        <strain evidence="4">R3-111a-1</strain>
    </source>
</reference>
<dbReference type="InterPro" id="IPR036770">
    <property type="entry name" value="Ankyrin_rpt-contain_sf"/>
</dbReference>
<reference evidence="5" key="4">
    <citation type="journal article" date="2015" name="G3 (Bethesda)">
        <title>Genome sequences of three phytopathogenic species of the Magnaporthaceae family of fungi.</title>
        <authorList>
            <person name="Okagaki L.H."/>
            <person name="Nunes C.C."/>
            <person name="Sailsbery J."/>
            <person name="Clay B."/>
            <person name="Brown D."/>
            <person name="John T."/>
            <person name="Oh Y."/>
            <person name="Young N."/>
            <person name="Fitzgerald M."/>
            <person name="Haas B.J."/>
            <person name="Zeng Q."/>
            <person name="Young S."/>
            <person name="Adiconis X."/>
            <person name="Fan L."/>
            <person name="Levin J.Z."/>
            <person name="Mitchell T.K."/>
            <person name="Okubara P.A."/>
            <person name="Farman M.L."/>
            <person name="Kohn L.M."/>
            <person name="Birren B."/>
            <person name="Ma L.-J."/>
            <person name="Dean R.A."/>
        </authorList>
    </citation>
    <scope>NUCLEOTIDE SEQUENCE</scope>
    <source>
        <strain evidence="5">R3-111a-1</strain>
    </source>
</reference>
<organism evidence="4">
    <name type="scientific">Gaeumannomyces tritici (strain R3-111a-1)</name>
    <name type="common">Wheat and barley take-all root rot fungus</name>
    <name type="synonym">Gaeumannomyces graminis var. tritici</name>
    <dbReference type="NCBI Taxonomy" id="644352"/>
    <lineage>
        <taxon>Eukaryota</taxon>
        <taxon>Fungi</taxon>
        <taxon>Dikarya</taxon>
        <taxon>Ascomycota</taxon>
        <taxon>Pezizomycotina</taxon>
        <taxon>Sordariomycetes</taxon>
        <taxon>Sordariomycetidae</taxon>
        <taxon>Magnaporthales</taxon>
        <taxon>Magnaporthaceae</taxon>
        <taxon>Gaeumannomyces</taxon>
    </lineage>
</organism>
<dbReference type="GeneID" id="20349296"/>
<dbReference type="VEuPathDB" id="FungiDB:GGTG_08838"/>
<evidence type="ECO:0000313" key="6">
    <source>
        <dbReference type="Proteomes" id="UP000006039"/>
    </source>
</evidence>
<evidence type="ECO:0000313" key="4">
    <source>
        <dbReference type="EMBL" id="EJT75000.1"/>
    </source>
</evidence>
<dbReference type="EMBL" id="GL385398">
    <property type="protein sequence ID" value="EJT75000.1"/>
    <property type="molecule type" value="Genomic_DNA"/>
</dbReference>
<dbReference type="RefSeq" id="XP_009224944.1">
    <property type="nucleotide sequence ID" value="XM_009226680.1"/>
</dbReference>
<dbReference type="InterPro" id="IPR002110">
    <property type="entry name" value="Ankyrin_rpt"/>
</dbReference>
<reference evidence="5" key="5">
    <citation type="submission" date="2018-04" db="UniProtKB">
        <authorList>
            <consortium name="EnsemblFungi"/>
        </authorList>
    </citation>
    <scope>IDENTIFICATION</scope>
    <source>
        <strain evidence="5">R3-111a-1</strain>
    </source>
</reference>
<dbReference type="Gene3D" id="1.25.40.20">
    <property type="entry name" value="Ankyrin repeat-containing domain"/>
    <property type="match status" value="3"/>
</dbReference>
<evidence type="ECO:0000256" key="3">
    <source>
        <dbReference type="PROSITE-ProRule" id="PRU00023"/>
    </source>
</evidence>
<sequence length="324" mass="34751">MWFPEAIRSRNHQLAERLEQIGARRHVEESVSPFEAAAIASTEIGDLTSLQRILDTILRFRPLITAIRNRKAEAIALDLGPALAAAVSTKRKEVVKLLVDNGAGAGFSSVNLNPLAKAMELGDDEMIEILLSGRISSLNNFAFQDAITKDSRYLGTLLEAYKAKSPAIPGESGCHLLFHAIKFNNIRALRLFLAAGLDANDFQTGSNLSPLGYAATGAHSLGAIRVLTDVGANVNSIAAAPHRFGQVSSDTKATAWPREIALLVAIRCGKKDVVTLPLERGADANRAARMGVKRLPLQAACERGSWEMVQILLEKGADVDAAPA</sequence>
<evidence type="ECO:0000313" key="5">
    <source>
        <dbReference type="EnsemblFungi" id="EJT75000"/>
    </source>
</evidence>
<dbReference type="SMART" id="SM00248">
    <property type="entry name" value="ANK"/>
    <property type="match status" value="6"/>
</dbReference>
<dbReference type="Proteomes" id="UP000006039">
    <property type="component" value="Unassembled WGS sequence"/>
</dbReference>
<dbReference type="PROSITE" id="PS50088">
    <property type="entry name" value="ANK_REPEAT"/>
    <property type="match status" value="1"/>
</dbReference>
<evidence type="ECO:0000256" key="2">
    <source>
        <dbReference type="ARBA" id="ARBA00023043"/>
    </source>
</evidence>
<dbReference type="eggNOG" id="KOG4369">
    <property type="taxonomic scope" value="Eukaryota"/>
</dbReference>
<dbReference type="HOGENOM" id="CLU_858002_0_0_1"/>
<keyword evidence="1" id="KW-0677">Repeat</keyword>
<name>J3P5P8_GAET3</name>
<gene>
    <name evidence="5" type="primary">20349296</name>
    <name evidence="4" type="ORF">GGTG_08838</name>
</gene>
<dbReference type="Pfam" id="PF00023">
    <property type="entry name" value="Ank"/>
    <property type="match status" value="1"/>
</dbReference>